<feature type="compositionally biased region" description="Low complexity" evidence="1">
    <location>
        <begin position="78"/>
        <end position="90"/>
    </location>
</feature>
<comment type="caution">
    <text evidence="2">The sequence shown here is derived from an EMBL/GenBank/DDBJ whole genome shotgun (WGS) entry which is preliminary data.</text>
</comment>
<accession>A0A9P5U9H9</accession>
<dbReference type="Proteomes" id="UP000772434">
    <property type="component" value="Unassembled WGS sequence"/>
</dbReference>
<evidence type="ECO:0000313" key="3">
    <source>
        <dbReference type="Proteomes" id="UP000772434"/>
    </source>
</evidence>
<protein>
    <submittedName>
        <fullName evidence="2">Uncharacterized protein</fullName>
    </submittedName>
</protein>
<organism evidence="2 3">
    <name type="scientific">Rhodocollybia butyracea</name>
    <dbReference type="NCBI Taxonomy" id="206335"/>
    <lineage>
        <taxon>Eukaryota</taxon>
        <taxon>Fungi</taxon>
        <taxon>Dikarya</taxon>
        <taxon>Basidiomycota</taxon>
        <taxon>Agaricomycotina</taxon>
        <taxon>Agaricomycetes</taxon>
        <taxon>Agaricomycetidae</taxon>
        <taxon>Agaricales</taxon>
        <taxon>Marasmiineae</taxon>
        <taxon>Omphalotaceae</taxon>
        <taxon>Rhodocollybia</taxon>
    </lineage>
</organism>
<dbReference type="EMBL" id="JADNRY010000036">
    <property type="protein sequence ID" value="KAF9070997.1"/>
    <property type="molecule type" value="Genomic_DNA"/>
</dbReference>
<feature type="compositionally biased region" description="Polar residues" evidence="1">
    <location>
        <begin position="68"/>
        <end position="77"/>
    </location>
</feature>
<evidence type="ECO:0000256" key="1">
    <source>
        <dbReference type="SAM" id="MobiDB-lite"/>
    </source>
</evidence>
<proteinExistence type="predicted"/>
<gene>
    <name evidence="2" type="ORF">BDP27DRAFT_1362226</name>
</gene>
<dbReference type="AlphaFoldDB" id="A0A9P5U9H9"/>
<reference evidence="2" key="1">
    <citation type="submission" date="2020-11" db="EMBL/GenBank/DDBJ databases">
        <authorList>
            <consortium name="DOE Joint Genome Institute"/>
            <person name="Ahrendt S."/>
            <person name="Riley R."/>
            <person name="Andreopoulos W."/>
            <person name="Labutti K."/>
            <person name="Pangilinan J."/>
            <person name="Ruiz-Duenas F.J."/>
            <person name="Barrasa J.M."/>
            <person name="Sanchez-Garcia M."/>
            <person name="Camarero S."/>
            <person name="Miyauchi S."/>
            <person name="Serrano A."/>
            <person name="Linde D."/>
            <person name="Babiker R."/>
            <person name="Drula E."/>
            <person name="Ayuso-Fernandez I."/>
            <person name="Pacheco R."/>
            <person name="Padilla G."/>
            <person name="Ferreira P."/>
            <person name="Barriuso J."/>
            <person name="Kellner H."/>
            <person name="Castanera R."/>
            <person name="Alfaro M."/>
            <person name="Ramirez L."/>
            <person name="Pisabarro A.G."/>
            <person name="Kuo A."/>
            <person name="Tritt A."/>
            <person name="Lipzen A."/>
            <person name="He G."/>
            <person name="Yan M."/>
            <person name="Ng V."/>
            <person name="Cullen D."/>
            <person name="Martin F."/>
            <person name="Rosso M.-N."/>
            <person name="Henrissat B."/>
            <person name="Hibbett D."/>
            <person name="Martinez A.T."/>
            <person name="Grigoriev I.V."/>
        </authorList>
    </citation>
    <scope>NUCLEOTIDE SEQUENCE</scope>
    <source>
        <strain evidence="2">AH 40177</strain>
    </source>
</reference>
<sequence>MNHSKQTQLSPETPTSIQNCGSRLLLVPRTLSTNETPDNNSELISDTNSRTLTVDLINQSATLTDIESASLSGTNDDSTTNASNNTLASAEVPPNISACYPPSNASLFNTSPTLTESHVFQTSSSYISTASAPIHYSHLQNLPSLEIWEKWKQGYYAADPLDDHLTGSIFFDEPQQVYHAPTSNTEQILPPQVALQRIPPECLPH</sequence>
<feature type="region of interest" description="Disordered" evidence="1">
    <location>
        <begin position="68"/>
        <end position="93"/>
    </location>
</feature>
<evidence type="ECO:0000313" key="2">
    <source>
        <dbReference type="EMBL" id="KAF9070997.1"/>
    </source>
</evidence>
<keyword evidence="3" id="KW-1185">Reference proteome</keyword>
<name>A0A9P5U9H9_9AGAR</name>